<dbReference type="EMBL" id="FSRG01000005">
    <property type="protein sequence ID" value="SIO20169.1"/>
    <property type="molecule type" value="Genomic_DNA"/>
</dbReference>
<dbReference type="Gene3D" id="1.25.40.10">
    <property type="entry name" value="Tetratricopeptide repeat domain"/>
    <property type="match status" value="1"/>
</dbReference>
<dbReference type="AlphaFoldDB" id="A0A1N6HKH2"/>
<keyword evidence="1" id="KW-0802">TPR repeat</keyword>
<name>A0A1N6HKH2_9BACT</name>
<evidence type="ECO:0000256" key="1">
    <source>
        <dbReference type="PROSITE-ProRule" id="PRU00339"/>
    </source>
</evidence>
<keyword evidence="3" id="KW-1185">Reference proteome</keyword>
<dbReference type="Pfam" id="PF14559">
    <property type="entry name" value="TPR_19"/>
    <property type="match status" value="1"/>
</dbReference>
<reference evidence="3" key="1">
    <citation type="submission" date="2016-11" db="EMBL/GenBank/DDBJ databases">
        <authorList>
            <person name="Varghese N."/>
            <person name="Submissions S."/>
        </authorList>
    </citation>
    <scope>NUCLEOTIDE SEQUENCE [LARGE SCALE GENOMIC DNA]</scope>
    <source>
        <strain evidence="3">DSM 17456</strain>
    </source>
</reference>
<dbReference type="SMART" id="SM00028">
    <property type="entry name" value="TPR"/>
    <property type="match status" value="3"/>
</dbReference>
<dbReference type="PROSITE" id="PS50005">
    <property type="entry name" value="TPR"/>
    <property type="match status" value="1"/>
</dbReference>
<dbReference type="PROSITE" id="PS50293">
    <property type="entry name" value="TPR_REGION"/>
    <property type="match status" value="1"/>
</dbReference>
<dbReference type="STRING" id="1121457.SAMN02745161_2260"/>
<dbReference type="Proteomes" id="UP000184694">
    <property type="component" value="Unassembled WGS sequence"/>
</dbReference>
<dbReference type="RefSeq" id="WP_084539445.1">
    <property type="nucleotide sequence ID" value="NZ_FSRG01000005.1"/>
</dbReference>
<dbReference type="SUPFAM" id="SSF48452">
    <property type="entry name" value="TPR-like"/>
    <property type="match status" value="1"/>
</dbReference>
<dbReference type="InterPro" id="IPR011990">
    <property type="entry name" value="TPR-like_helical_dom_sf"/>
</dbReference>
<evidence type="ECO:0000313" key="3">
    <source>
        <dbReference type="Proteomes" id="UP000184694"/>
    </source>
</evidence>
<sequence length="249" mass="28564">MKGSHQEQPIRGAFSVEKLVRVGFGATKRTNKIEVMVYAEQEGNGDITLWKLNKSHIPFEKYDKVSFENLMADYSPEPAFYQEKIYPAMRKVAQGIARGERLRVNGQPYGAEVEFLQVLEMDEDNVRATFGLGLTYLDRNEISKGQAVFSKLVGIEATFAPEHKHMFNEFGIKLRKNKMYEQALQFYSRAQKLSALDEHLLYNIGRVLIEIKEYKKALVMLAKALEVNPEFAEAKKVFELLDRKMNNAA</sequence>
<organism evidence="2 3">
    <name type="scientific">Halodesulfovibrio marinisediminis DSM 17456</name>
    <dbReference type="NCBI Taxonomy" id="1121457"/>
    <lineage>
        <taxon>Bacteria</taxon>
        <taxon>Pseudomonadati</taxon>
        <taxon>Thermodesulfobacteriota</taxon>
        <taxon>Desulfovibrionia</taxon>
        <taxon>Desulfovibrionales</taxon>
        <taxon>Desulfovibrionaceae</taxon>
        <taxon>Halodesulfovibrio</taxon>
    </lineage>
</organism>
<gene>
    <name evidence="2" type="ORF">SAMN02745161_2260</name>
</gene>
<dbReference type="InterPro" id="IPR019734">
    <property type="entry name" value="TPR_rpt"/>
</dbReference>
<protein>
    <submittedName>
        <fullName evidence="2">TPR repeat-containing protein</fullName>
    </submittedName>
</protein>
<feature type="repeat" description="TPR" evidence="1">
    <location>
        <begin position="198"/>
        <end position="231"/>
    </location>
</feature>
<evidence type="ECO:0000313" key="2">
    <source>
        <dbReference type="EMBL" id="SIO20169.1"/>
    </source>
</evidence>
<proteinExistence type="predicted"/>
<accession>A0A1N6HKH2</accession>